<accession>A0AAN8P2Q6</accession>
<sequence>MSESQLAGLEQQQVKHLIEEEWPKKKVGGRTLRTEPKQQKGGIRRKKRWENNNNNNINNKEEKNNNNNNVGHSEFGAQKGRPLHWCHFLKGLDTKTTTARWKHREARDSLDPVSEKKQANRSCLPPRHCQLMPGTARLVKSTKIGFSQRMRSEKDENWNRREDGKGADDGDGEVEDEEELSRSRSRIIRIDWMMKGHFGISQERLH</sequence>
<gene>
    <name evidence="2" type="ORF">RUM43_008064</name>
</gene>
<evidence type="ECO:0000313" key="2">
    <source>
        <dbReference type="EMBL" id="KAK6639789.1"/>
    </source>
</evidence>
<reference evidence="2 3" key="1">
    <citation type="submission" date="2023-10" db="EMBL/GenBank/DDBJ databases">
        <title>Genomes of two closely related lineages of the louse Polyplax serrata with different host specificities.</title>
        <authorList>
            <person name="Martinu J."/>
            <person name="Tarabai H."/>
            <person name="Stefka J."/>
            <person name="Hypsa V."/>
        </authorList>
    </citation>
    <scope>NUCLEOTIDE SEQUENCE [LARGE SCALE GENOMIC DNA]</scope>
    <source>
        <strain evidence="2">HR10_N</strain>
    </source>
</reference>
<feature type="region of interest" description="Disordered" evidence="1">
    <location>
        <begin position="1"/>
        <end position="76"/>
    </location>
</feature>
<feature type="compositionally biased region" description="Acidic residues" evidence="1">
    <location>
        <begin position="169"/>
        <end position="179"/>
    </location>
</feature>
<evidence type="ECO:0000313" key="3">
    <source>
        <dbReference type="Proteomes" id="UP001372834"/>
    </source>
</evidence>
<dbReference type="Proteomes" id="UP001372834">
    <property type="component" value="Unassembled WGS sequence"/>
</dbReference>
<feature type="region of interest" description="Disordered" evidence="1">
    <location>
        <begin position="104"/>
        <end position="127"/>
    </location>
</feature>
<comment type="caution">
    <text evidence="2">The sequence shown here is derived from an EMBL/GenBank/DDBJ whole genome shotgun (WGS) entry which is preliminary data.</text>
</comment>
<protein>
    <submittedName>
        <fullName evidence="2">Uncharacterized protein</fullName>
    </submittedName>
</protein>
<feature type="compositionally biased region" description="Basic and acidic residues" evidence="1">
    <location>
        <begin position="105"/>
        <end position="118"/>
    </location>
</feature>
<feature type="region of interest" description="Disordered" evidence="1">
    <location>
        <begin position="145"/>
        <end position="182"/>
    </location>
</feature>
<feature type="compositionally biased region" description="Basic and acidic residues" evidence="1">
    <location>
        <begin position="150"/>
        <end position="168"/>
    </location>
</feature>
<dbReference type="EMBL" id="JAWJWE010000003">
    <property type="protein sequence ID" value="KAK6639789.1"/>
    <property type="molecule type" value="Genomic_DNA"/>
</dbReference>
<evidence type="ECO:0000256" key="1">
    <source>
        <dbReference type="SAM" id="MobiDB-lite"/>
    </source>
</evidence>
<dbReference type="AlphaFoldDB" id="A0AAN8P2Q6"/>
<proteinExistence type="predicted"/>
<organism evidence="2 3">
    <name type="scientific">Polyplax serrata</name>
    <name type="common">Common mouse louse</name>
    <dbReference type="NCBI Taxonomy" id="468196"/>
    <lineage>
        <taxon>Eukaryota</taxon>
        <taxon>Metazoa</taxon>
        <taxon>Ecdysozoa</taxon>
        <taxon>Arthropoda</taxon>
        <taxon>Hexapoda</taxon>
        <taxon>Insecta</taxon>
        <taxon>Pterygota</taxon>
        <taxon>Neoptera</taxon>
        <taxon>Paraneoptera</taxon>
        <taxon>Psocodea</taxon>
        <taxon>Troctomorpha</taxon>
        <taxon>Phthiraptera</taxon>
        <taxon>Anoplura</taxon>
        <taxon>Polyplacidae</taxon>
        <taxon>Polyplax</taxon>
    </lineage>
</organism>
<name>A0AAN8P2Q6_POLSC</name>
<feature type="compositionally biased region" description="Polar residues" evidence="1">
    <location>
        <begin position="1"/>
        <end position="14"/>
    </location>
</feature>